<feature type="region of interest" description="Disordered" evidence="1">
    <location>
        <begin position="18"/>
        <end position="48"/>
    </location>
</feature>
<sequence length="101" mass="10889">MSGWALVNASVNSFGKATETLSRSSHTVSSDAPPLPSAVSPEPEEQALRRVVRTRRDDVPASMRDFTVHLDVAQGRRGTAGQAEQHPGNLTTYPTGQVTCW</sequence>
<name>A0ABX3YK31_9ACTN</name>
<evidence type="ECO:0000256" key="1">
    <source>
        <dbReference type="SAM" id="MobiDB-lite"/>
    </source>
</evidence>
<comment type="caution">
    <text evidence="2">The sequence shown here is derived from an EMBL/GenBank/DDBJ whole genome shotgun (WGS) entry which is preliminary data.</text>
</comment>
<proteinExistence type="predicted"/>
<feature type="region of interest" description="Disordered" evidence="1">
    <location>
        <begin position="76"/>
        <end position="101"/>
    </location>
</feature>
<feature type="compositionally biased region" description="Polar residues" evidence="1">
    <location>
        <begin position="88"/>
        <end position="101"/>
    </location>
</feature>
<accession>A0ABX3YK31</accession>
<reference evidence="2 3" key="1">
    <citation type="submission" date="2016-12" db="EMBL/GenBank/DDBJ databases">
        <title>Genome Mining:The Detection of Biosynthetic Gene Clusters to Aid in the Expression of Curamycin A produced by Streptomyces sp. strain CZA14.</title>
        <authorList>
            <person name="Durrell K.A."/>
            <person name="Kirby B.M."/>
            <person name="Khan W."/>
            <person name="Mthethwa T."/>
            <person name="Le Roes-Hill M."/>
        </authorList>
    </citation>
    <scope>NUCLEOTIDE SEQUENCE [LARGE SCALE GENOMIC DNA]</scope>
    <source>
        <strain evidence="2 3">CZA14</strain>
    </source>
</reference>
<gene>
    <name evidence="2" type="ORF">OQI_17210</name>
</gene>
<feature type="compositionally biased region" description="Polar residues" evidence="1">
    <location>
        <begin position="18"/>
        <end position="30"/>
    </location>
</feature>
<keyword evidence="3" id="KW-1185">Reference proteome</keyword>
<dbReference type="EMBL" id="MRYD01000083">
    <property type="protein sequence ID" value="OSZ59239.1"/>
    <property type="molecule type" value="Genomic_DNA"/>
</dbReference>
<organism evidence="2 3">
    <name type="scientific">Streptomyces pharetrae CZA14</name>
    <dbReference type="NCBI Taxonomy" id="1144883"/>
    <lineage>
        <taxon>Bacteria</taxon>
        <taxon>Bacillati</taxon>
        <taxon>Actinomycetota</taxon>
        <taxon>Actinomycetes</taxon>
        <taxon>Kitasatosporales</taxon>
        <taxon>Streptomycetaceae</taxon>
        <taxon>Streptomyces</taxon>
    </lineage>
</organism>
<evidence type="ECO:0000313" key="3">
    <source>
        <dbReference type="Proteomes" id="UP000194266"/>
    </source>
</evidence>
<evidence type="ECO:0000313" key="2">
    <source>
        <dbReference type="EMBL" id="OSZ59239.1"/>
    </source>
</evidence>
<protein>
    <submittedName>
        <fullName evidence="2">Uncharacterized protein</fullName>
    </submittedName>
</protein>
<dbReference type="Proteomes" id="UP000194266">
    <property type="component" value="Unassembled WGS sequence"/>
</dbReference>